<keyword evidence="3" id="KW-0808">Transferase</keyword>
<comment type="catalytic activity">
    <reaction evidence="7">
        <text>DNA(n) + a 2'-deoxyribonucleoside 5'-triphosphate = DNA(n+1) + diphosphate</text>
        <dbReference type="Rhea" id="RHEA:22508"/>
        <dbReference type="Rhea" id="RHEA-COMP:17339"/>
        <dbReference type="Rhea" id="RHEA-COMP:17340"/>
        <dbReference type="ChEBI" id="CHEBI:33019"/>
        <dbReference type="ChEBI" id="CHEBI:61560"/>
        <dbReference type="ChEBI" id="CHEBI:173112"/>
        <dbReference type="EC" id="2.7.7.7"/>
    </reaction>
</comment>
<dbReference type="STRING" id="1121321.SAMN04488530_1215"/>
<dbReference type="SUPFAM" id="SSF48019">
    <property type="entry name" value="post-AAA+ oligomerization domain-like"/>
    <property type="match status" value="1"/>
</dbReference>
<dbReference type="GO" id="GO:0006261">
    <property type="term" value="P:DNA-templated DNA replication"/>
    <property type="evidence" value="ECO:0007669"/>
    <property type="project" value="TreeGrafter"/>
</dbReference>
<dbReference type="RefSeq" id="WP_073126507.1">
    <property type="nucleotide sequence ID" value="NZ_BAABCH010000019.1"/>
</dbReference>
<dbReference type="GO" id="GO:0003677">
    <property type="term" value="F:DNA binding"/>
    <property type="evidence" value="ECO:0007669"/>
    <property type="project" value="InterPro"/>
</dbReference>
<dbReference type="GO" id="GO:0009360">
    <property type="term" value="C:DNA polymerase III complex"/>
    <property type="evidence" value="ECO:0007669"/>
    <property type="project" value="InterPro"/>
</dbReference>
<protein>
    <recommendedName>
        <fullName evidence="2">DNA polymerase III subunit delta'</fullName>
        <ecNumber evidence="1">2.7.7.7</ecNumber>
    </recommendedName>
</protein>
<dbReference type="SUPFAM" id="SSF52540">
    <property type="entry name" value="P-loop containing nucleoside triphosphate hydrolases"/>
    <property type="match status" value="1"/>
</dbReference>
<dbReference type="EC" id="2.7.7.7" evidence="1"/>
<sequence>MYFENIIGQEFAKKYMTNSIKNNKISHAYIFEGMDGIGKKKFAEEFSKILFKGTSIDVNPDCISINPDGNSIKIAQIRKLQSDIIIKPHKDYKIYIINQSEKMTMEAQNTLLKTLEEPPRYAIIILITNNKERLLDTVKSRCETIKFTPISQSDLKLYLMNTKGIDEQRATLLATFSRGSMEKALELSDSAEFSIIREDIQKYIEIIMDKNMSEVLNIASDLEKYKTSIISLLDMMLNYFRDMMFLKEGFGKNMIINIDKIIFIQNMSNKITYSQLSKIIDIIEETKKRIKSNCNFNTNMQVMALNIYEVIK</sequence>
<dbReference type="Proteomes" id="UP000243255">
    <property type="component" value="Unassembled WGS sequence"/>
</dbReference>
<proteinExistence type="predicted"/>
<evidence type="ECO:0000313" key="9">
    <source>
        <dbReference type="EMBL" id="SHH12787.1"/>
    </source>
</evidence>
<gene>
    <name evidence="9" type="ORF">SAMN04488530_1215</name>
</gene>
<dbReference type="Gene3D" id="3.40.50.300">
    <property type="entry name" value="P-loop containing nucleotide triphosphate hydrolases"/>
    <property type="match status" value="1"/>
</dbReference>
<dbReference type="GO" id="GO:0003887">
    <property type="term" value="F:DNA-directed DNA polymerase activity"/>
    <property type="evidence" value="ECO:0007669"/>
    <property type="project" value="UniProtKB-KW"/>
</dbReference>
<dbReference type="Gene3D" id="1.20.272.10">
    <property type="match status" value="1"/>
</dbReference>
<evidence type="ECO:0000259" key="8">
    <source>
        <dbReference type="Pfam" id="PF09115"/>
    </source>
</evidence>
<name>A0A1M5QFE9_9FIRM</name>
<dbReference type="InterPro" id="IPR027417">
    <property type="entry name" value="P-loop_NTPase"/>
</dbReference>
<dbReference type="PANTHER" id="PTHR11669">
    <property type="entry name" value="REPLICATION FACTOR C / DNA POLYMERASE III GAMMA-TAU SUBUNIT"/>
    <property type="match status" value="1"/>
</dbReference>
<keyword evidence="10" id="KW-1185">Reference proteome</keyword>
<dbReference type="InterPro" id="IPR015199">
    <property type="entry name" value="DNA_pol_III_delta_C"/>
</dbReference>
<evidence type="ECO:0000256" key="4">
    <source>
        <dbReference type="ARBA" id="ARBA00022695"/>
    </source>
</evidence>
<evidence type="ECO:0000256" key="7">
    <source>
        <dbReference type="ARBA" id="ARBA00049244"/>
    </source>
</evidence>
<evidence type="ECO:0000256" key="3">
    <source>
        <dbReference type="ARBA" id="ARBA00022679"/>
    </source>
</evidence>
<dbReference type="Pfam" id="PF09115">
    <property type="entry name" value="DNApol3-delta_C"/>
    <property type="match status" value="1"/>
</dbReference>
<accession>A0A1M5QFE9</accession>
<evidence type="ECO:0000313" key="10">
    <source>
        <dbReference type="Proteomes" id="UP000243255"/>
    </source>
</evidence>
<dbReference type="Pfam" id="PF13177">
    <property type="entry name" value="DNA_pol3_delta2"/>
    <property type="match status" value="1"/>
</dbReference>
<keyword evidence="5" id="KW-0235">DNA replication</keyword>
<dbReference type="AlphaFoldDB" id="A0A1M5QFE9"/>
<dbReference type="PANTHER" id="PTHR11669:SF8">
    <property type="entry name" value="DNA POLYMERASE III SUBUNIT DELTA"/>
    <property type="match status" value="1"/>
</dbReference>
<organism evidence="9 10">
    <name type="scientific">Asaccharospora irregularis DSM 2635</name>
    <dbReference type="NCBI Taxonomy" id="1121321"/>
    <lineage>
        <taxon>Bacteria</taxon>
        <taxon>Bacillati</taxon>
        <taxon>Bacillota</taxon>
        <taxon>Clostridia</taxon>
        <taxon>Peptostreptococcales</taxon>
        <taxon>Peptostreptococcaceae</taxon>
        <taxon>Asaccharospora</taxon>
    </lineage>
</organism>
<reference evidence="10" key="1">
    <citation type="submission" date="2016-11" db="EMBL/GenBank/DDBJ databases">
        <authorList>
            <person name="Varghese N."/>
            <person name="Submissions S."/>
        </authorList>
    </citation>
    <scope>NUCLEOTIDE SEQUENCE [LARGE SCALE GENOMIC DNA]</scope>
    <source>
        <strain evidence="10">DSM 2635</strain>
    </source>
</reference>
<keyword evidence="4" id="KW-0548">Nucleotidyltransferase</keyword>
<dbReference type="InterPro" id="IPR008921">
    <property type="entry name" value="DNA_pol3_clamp-load_cplx_C"/>
</dbReference>
<keyword evidence="6" id="KW-0239">DNA-directed DNA polymerase</keyword>
<feature type="domain" description="DNA polymerase III delta subunit C-terminal" evidence="8">
    <location>
        <begin position="209"/>
        <end position="301"/>
    </location>
</feature>
<dbReference type="OrthoDB" id="9810148at2"/>
<evidence type="ECO:0000256" key="1">
    <source>
        <dbReference type="ARBA" id="ARBA00012417"/>
    </source>
</evidence>
<evidence type="ECO:0000256" key="6">
    <source>
        <dbReference type="ARBA" id="ARBA00022932"/>
    </source>
</evidence>
<dbReference type="EMBL" id="FQWX01000021">
    <property type="protein sequence ID" value="SHH12787.1"/>
    <property type="molecule type" value="Genomic_DNA"/>
</dbReference>
<evidence type="ECO:0000256" key="2">
    <source>
        <dbReference type="ARBA" id="ARBA00014363"/>
    </source>
</evidence>
<dbReference type="InterPro" id="IPR050238">
    <property type="entry name" value="DNA_Rep/Repair_Clamp_Loader"/>
</dbReference>
<evidence type="ECO:0000256" key="5">
    <source>
        <dbReference type="ARBA" id="ARBA00022705"/>
    </source>
</evidence>